<comment type="subcellular location">
    <subcellularLocation>
        <location evidence="1">Nucleus</location>
        <location evidence="1">Nucleolus</location>
    </subcellularLocation>
</comment>
<dbReference type="InterPro" id="IPR055347">
    <property type="entry name" value="UTP6_N"/>
</dbReference>
<keyword evidence="5" id="KW-0539">Nucleus</keyword>
<dbReference type="PANTHER" id="PTHR23271:SF1">
    <property type="entry name" value="U3 SMALL NUCLEOLAR RNA-ASSOCIATED PROTEIN 6 HOMOLOG"/>
    <property type="match status" value="1"/>
</dbReference>
<protein>
    <submittedName>
        <fullName evidence="7">2637_t:CDS:1</fullName>
    </submittedName>
</protein>
<dbReference type="InterPro" id="IPR011990">
    <property type="entry name" value="TPR-like_helical_dom_sf"/>
</dbReference>
<evidence type="ECO:0000256" key="3">
    <source>
        <dbReference type="ARBA" id="ARBA00022552"/>
    </source>
</evidence>
<comment type="caution">
    <text evidence="7">The sequence shown here is derived from an EMBL/GenBank/DDBJ whole genome shotgun (WGS) entry which is preliminary data.</text>
</comment>
<comment type="similarity">
    <text evidence="2">Belongs to the UTP6 family.</text>
</comment>
<feature type="domain" description="U3 small nucleolar RNA-associated protein 6 N-terminal" evidence="6">
    <location>
        <begin position="9"/>
        <end position="91"/>
    </location>
</feature>
<dbReference type="InterPro" id="IPR013949">
    <property type="entry name" value="Utp6"/>
</dbReference>
<dbReference type="Proteomes" id="UP000789342">
    <property type="component" value="Unassembled WGS sequence"/>
</dbReference>
<keyword evidence="3" id="KW-0698">rRNA processing</keyword>
<proteinExistence type="inferred from homology"/>
<dbReference type="InterPro" id="IPR003107">
    <property type="entry name" value="HAT"/>
</dbReference>
<dbReference type="Pfam" id="PF08640">
    <property type="entry name" value="U3_assoc_6"/>
    <property type="match status" value="1"/>
</dbReference>
<keyword evidence="8" id="KW-1185">Reference proteome</keyword>
<dbReference type="SMART" id="SM00386">
    <property type="entry name" value="HAT"/>
    <property type="match status" value="6"/>
</dbReference>
<gene>
    <name evidence="7" type="ORF">AMORRO_LOCUS9325</name>
</gene>
<dbReference type="GO" id="GO:0000462">
    <property type="term" value="P:maturation of SSU-rRNA from tricistronic rRNA transcript (SSU-rRNA, 5.8S rRNA, LSU-rRNA)"/>
    <property type="evidence" value="ECO:0007669"/>
    <property type="project" value="InterPro"/>
</dbReference>
<dbReference type="Gene3D" id="1.25.40.10">
    <property type="entry name" value="Tetratricopeptide repeat domain"/>
    <property type="match status" value="2"/>
</dbReference>
<dbReference type="OrthoDB" id="28112at2759"/>
<dbReference type="AlphaFoldDB" id="A0A9N9DIB9"/>
<evidence type="ECO:0000256" key="1">
    <source>
        <dbReference type="ARBA" id="ARBA00004604"/>
    </source>
</evidence>
<evidence type="ECO:0000313" key="7">
    <source>
        <dbReference type="EMBL" id="CAG8636444.1"/>
    </source>
</evidence>
<dbReference type="SUPFAM" id="SSF48452">
    <property type="entry name" value="TPR-like"/>
    <property type="match status" value="1"/>
</dbReference>
<evidence type="ECO:0000259" key="6">
    <source>
        <dbReference type="Pfam" id="PF08640"/>
    </source>
</evidence>
<evidence type="ECO:0000256" key="4">
    <source>
        <dbReference type="ARBA" id="ARBA00022737"/>
    </source>
</evidence>
<evidence type="ECO:0000256" key="5">
    <source>
        <dbReference type="ARBA" id="ARBA00023242"/>
    </source>
</evidence>
<keyword evidence="4" id="KW-0677">Repeat</keyword>
<dbReference type="GO" id="GO:0030515">
    <property type="term" value="F:snoRNA binding"/>
    <property type="evidence" value="ECO:0007669"/>
    <property type="project" value="InterPro"/>
</dbReference>
<dbReference type="EMBL" id="CAJVPV010008938">
    <property type="protein sequence ID" value="CAG8636444.1"/>
    <property type="molecule type" value="Genomic_DNA"/>
</dbReference>
<dbReference type="GO" id="GO:0034388">
    <property type="term" value="C:Pwp2p-containing subcomplex of 90S preribosome"/>
    <property type="evidence" value="ECO:0007669"/>
    <property type="project" value="TreeGrafter"/>
</dbReference>
<name>A0A9N9DIB9_9GLOM</name>
<accession>A0A9N9DIB9</accession>
<organism evidence="7 8">
    <name type="scientific">Acaulospora morrowiae</name>
    <dbReference type="NCBI Taxonomy" id="94023"/>
    <lineage>
        <taxon>Eukaryota</taxon>
        <taxon>Fungi</taxon>
        <taxon>Fungi incertae sedis</taxon>
        <taxon>Mucoromycota</taxon>
        <taxon>Glomeromycotina</taxon>
        <taxon>Glomeromycetes</taxon>
        <taxon>Diversisporales</taxon>
        <taxon>Acaulosporaceae</taxon>
        <taxon>Acaulospora</taxon>
    </lineage>
</organism>
<reference evidence="7" key="1">
    <citation type="submission" date="2021-06" db="EMBL/GenBank/DDBJ databases">
        <authorList>
            <person name="Kallberg Y."/>
            <person name="Tangrot J."/>
            <person name="Rosling A."/>
        </authorList>
    </citation>
    <scope>NUCLEOTIDE SEQUENCE</scope>
    <source>
        <strain evidence="7">CL551</strain>
    </source>
</reference>
<evidence type="ECO:0000256" key="2">
    <source>
        <dbReference type="ARBA" id="ARBA00010734"/>
    </source>
</evidence>
<sequence length="575" mass="68013">MAETVQYYLEQMVPELEDLERKGLFTRSEIRAIVKKRTNFEYALKRRPAQKIDFLKYIEYEMNLDQLRKKRKDRLAIRGKVTISDYAITRRIYHIFDRAVIKFKGDVSLWLQYIEFSKSTEAGRAIQMHPTKPVFWILAAKWEYEVNANIVSARVLLQRSIRLNSESTQLWHEYFKLELLYIEKIKARRKILGISTESTESLSEEEKPNTEDVILVPKLNEEEDELLDDQKTNLLKEDDNKLLKGEIVKIIYLNAIKEFVAAVKDSVNEFQQNVKELENKEMWYLFTKFLRRYLFKISEPNLHTYFQKLLSKSYITASKLNLASEQMYADWIDWIVSDSGELKLEEMQEIIKKSTDVYPQSSELWLKRISIAKSHGDQCKDKSLDELYKIALENNPSSVTLWDSYISWIFKMWKQSEIKNEKLEEIIMIASLTLNMQTKGIHADEIKDLVIARYLNWTDETDGLEKTRKVYKSLINEILPSLAFYQTCIKIEQKYVNYSNITSDTKVHLEWLYGQVLQYDKVPDELWLDYIKFLLSNGDSDSDQITLAYERGLKVVSNPEQFKRNYCELRGNAIN</sequence>
<dbReference type="PANTHER" id="PTHR23271">
    <property type="entry name" value="HEPATOCELLULAR CARCINOMA-ASSOCIATED ANTIGEN 66"/>
    <property type="match status" value="1"/>
</dbReference>
<evidence type="ECO:0000313" key="8">
    <source>
        <dbReference type="Proteomes" id="UP000789342"/>
    </source>
</evidence>
<dbReference type="GO" id="GO:0032040">
    <property type="term" value="C:small-subunit processome"/>
    <property type="evidence" value="ECO:0007669"/>
    <property type="project" value="TreeGrafter"/>
</dbReference>